<evidence type="ECO:0000256" key="1">
    <source>
        <dbReference type="ARBA" id="ARBA00008791"/>
    </source>
</evidence>
<reference evidence="3 4" key="1">
    <citation type="submission" date="2013-12" db="EMBL/GenBank/DDBJ databases">
        <authorList>
            <consortium name="DOE Joint Genome Institute"/>
            <person name="Eisen J."/>
            <person name="Huntemann M."/>
            <person name="Han J."/>
            <person name="Chen A."/>
            <person name="Kyrpides N."/>
            <person name="Mavromatis K."/>
            <person name="Markowitz V."/>
            <person name="Palaniappan K."/>
            <person name="Ivanova N."/>
            <person name="Schaumberg A."/>
            <person name="Pati A."/>
            <person name="Liolios K."/>
            <person name="Nordberg H.P."/>
            <person name="Cantor M.N."/>
            <person name="Hua S.X."/>
            <person name="Woyke T."/>
        </authorList>
    </citation>
    <scope>NUCLEOTIDE SEQUENCE [LARGE SCALE GENOMIC DNA]</scope>
    <source>
        <strain evidence="4">DSM 19437</strain>
    </source>
</reference>
<organism evidence="3 4">
    <name type="scientific">Niabella soli DSM 19437</name>
    <dbReference type="NCBI Taxonomy" id="929713"/>
    <lineage>
        <taxon>Bacteria</taxon>
        <taxon>Pseudomonadati</taxon>
        <taxon>Bacteroidota</taxon>
        <taxon>Chitinophagia</taxon>
        <taxon>Chitinophagales</taxon>
        <taxon>Chitinophagaceae</taxon>
        <taxon>Niabella</taxon>
    </lineage>
</organism>
<dbReference type="PRINTS" id="PR01438">
    <property type="entry name" value="UNVRSLSTRESS"/>
</dbReference>
<proteinExistence type="inferred from homology"/>
<dbReference type="Gene3D" id="3.40.50.12370">
    <property type="match status" value="1"/>
</dbReference>
<dbReference type="eggNOG" id="COG0589">
    <property type="taxonomic scope" value="Bacteria"/>
</dbReference>
<dbReference type="InterPro" id="IPR006015">
    <property type="entry name" value="Universal_stress_UspA"/>
</dbReference>
<dbReference type="KEGG" id="nso:NIASO_08710"/>
<dbReference type="CDD" id="cd00293">
    <property type="entry name" value="USP-like"/>
    <property type="match status" value="1"/>
</dbReference>
<evidence type="ECO:0000313" key="4">
    <source>
        <dbReference type="Proteomes" id="UP000003586"/>
    </source>
</evidence>
<dbReference type="RefSeq" id="WP_008584532.1">
    <property type="nucleotide sequence ID" value="NZ_CP007035.1"/>
</dbReference>
<comment type="similarity">
    <text evidence="1">Belongs to the universal stress protein A family.</text>
</comment>
<evidence type="ECO:0000313" key="3">
    <source>
        <dbReference type="EMBL" id="AHF17490.1"/>
    </source>
</evidence>
<dbReference type="HOGENOM" id="CLU_049301_2_4_10"/>
<dbReference type="EMBL" id="CP007035">
    <property type="protein sequence ID" value="AHF17490.1"/>
    <property type="molecule type" value="Genomic_DNA"/>
</dbReference>
<dbReference type="InterPro" id="IPR006016">
    <property type="entry name" value="UspA"/>
</dbReference>
<name>W0F366_9BACT</name>
<dbReference type="STRING" id="929713.NIASO_08710"/>
<feature type="domain" description="UspA" evidence="2">
    <location>
        <begin position="1"/>
        <end position="157"/>
    </location>
</feature>
<accession>W0F366</accession>
<dbReference type="PANTHER" id="PTHR46268:SF6">
    <property type="entry name" value="UNIVERSAL STRESS PROTEIN UP12"/>
    <property type="match status" value="1"/>
</dbReference>
<dbReference type="AlphaFoldDB" id="W0F366"/>
<protein>
    <recommendedName>
        <fullName evidence="2">UspA domain-containing protein</fullName>
    </recommendedName>
</protein>
<sequence>MKKILALTDFSSNADQAARYALTLVQKWQSGELTLLHTFEPPVFINDAAGNLTPDGIPNPVNYSLVMEQADLMRQSGEERITVLKEELEATTTHNLTIKTIVEEGFLGDSANEIIQKELTDLVVMGIKGKTGLEKIIMGSNAVKAIGAIDAPLLIVPDKVSITTPTKIGLASDLSLLSAENLRQLHNFLNAFNGASLSVININMDKTSATNEERISALKAQLSDLDPAFYFIEAPHIETGLETFVRENAISILIFIHHEKGFFASLFHKSISKQIAWHTTVPVLRLKN</sequence>
<dbReference type="SUPFAM" id="SSF52402">
    <property type="entry name" value="Adenine nucleotide alpha hydrolases-like"/>
    <property type="match status" value="2"/>
</dbReference>
<dbReference type="PANTHER" id="PTHR46268">
    <property type="entry name" value="STRESS RESPONSE PROTEIN NHAX"/>
    <property type="match status" value="1"/>
</dbReference>
<gene>
    <name evidence="3" type="ORF">NIASO_08710</name>
</gene>
<evidence type="ECO:0000259" key="2">
    <source>
        <dbReference type="Pfam" id="PF00582"/>
    </source>
</evidence>
<keyword evidence="4" id="KW-1185">Reference proteome</keyword>
<dbReference type="Proteomes" id="UP000003586">
    <property type="component" value="Chromosome"/>
</dbReference>
<dbReference type="Pfam" id="PF00582">
    <property type="entry name" value="Usp"/>
    <property type="match status" value="1"/>
</dbReference>
<dbReference type="OrthoDB" id="9788959at2"/>